<dbReference type="GO" id="GO:0000917">
    <property type="term" value="P:division septum assembly"/>
    <property type="evidence" value="ECO:0007669"/>
    <property type="project" value="UniProtKB-KW"/>
</dbReference>
<dbReference type="InterPro" id="IPR019987">
    <property type="entry name" value="GTP-bd_ribosome_bio_YsxC"/>
</dbReference>
<evidence type="ECO:0000256" key="5">
    <source>
        <dbReference type="ARBA" id="ARBA00022741"/>
    </source>
</evidence>
<dbReference type="Pfam" id="PF01926">
    <property type="entry name" value="MMR_HSR1"/>
    <property type="match status" value="1"/>
</dbReference>
<dbReference type="OrthoDB" id="9804921at2"/>
<dbReference type="PROSITE" id="PS51706">
    <property type="entry name" value="G_ENGB"/>
    <property type="match status" value="1"/>
</dbReference>
<evidence type="ECO:0000256" key="1">
    <source>
        <dbReference type="ARBA" id="ARBA00001946"/>
    </source>
</evidence>
<dbReference type="RefSeq" id="WP_100667156.1">
    <property type="nucleotide sequence ID" value="NZ_CP024955.1"/>
</dbReference>
<dbReference type="Proteomes" id="UP000231932">
    <property type="component" value="Chromosome"/>
</dbReference>
<proteinExistence type="inferred from homology"/>
<dbReference type="InterPro" id="IPR006073">
    <property type="entry name" value="GTP-bd"/>
</dbReference>
<feature type="domain" description="EngB-type G" evidence="11">
    <location>
        <begin position="22"/>
        <end position="192"/>
    </location>
</feature>
<comment type="cofactor">
    <cofactor evidence="1">
        <name>Mg(2+)</name>
        <dbReference type="ChEBI" id="CHEBI:18420"/>
    </cofactor>
</comment>
<protein>
    <recommendedName>
        <fullName evidence="10">Probable GTP-binding protein EngB</fullName>
    </recommendedName>
</protein>
<dbReference type="CDD" id="cd01876">
    <property type="entry name" value="YihA_EngB"/>
    <property type="match status" value="1"/>
</dbReference>
<evidence type="ECO:0000313" key="13">
    <source>
        <dbReference type="Proteomes" id="UP000231932"/>
    </source>
</evidence>
<dbReference type="GO" id="GO:0005525">
    <property type="term" value="F:GTP binding"/>
    <property type="evidence" value="ECO:0007669"/>
    <property type="project" value="UniProtKB-UniRule"/>
</dbReference>
<dbReference type="Gene3D" id="3.40.50.300">
    <property type="entry name" value="P-loop containing nucleotide triphosphate hydrolases"/>
    <property type="match status" value="1"/>
</dbReference>
<gene>
    <name evidence="10" type="primary">engB</name>
    <name evidence="12" type="ORF">CVV65_04695</name>
</gene>
<dbReference type="InterPro" id="IPR027417">
    <property type="entry name" value="P-loop_NTPase"/>
</dbReference>
<dbReference type="AlphaFoldDB" id="A0A2K8N7A4"/>
<comment type="similarity">
    <text evidence="2 10">Belongs to the TRAFAC class TrmE-Era-EngA-EngB-Septin-like GTPase superfamily. EngB GTPase family.</text>
</comment>
<dbReference type="EMBL" id="CP024955">
    <property type="protein sequence ID" value="ATY84332.1"/>
    <property type="molecule type" value="Genomic_DNA"/>
</dbReference>
<dbReference type="PANTHER" id="PTHR11649">
    <property type="entry name" value="MSS1/TRME-RELATED GTP-BINDING PROTEIN"/>
    <property type="match status" value="1"/>
</dbReference>
<accession>A0A2K8N7A4</accession>
<evidence type="ECO:0000256" key="8">
    <source>
        <dbReference type="ARBA" id="ARBA00023210"/>
    </source>
</evidence>
<dbReference type="GO" id="GO:0046872">
    <property type="term" value="F:metal ion binding"/>
    <property type="evidence" value="ECO:0007669"/>
    <property type="project" value="UniProtKB-KW"/>
</dbReference>
<dbReference type="KEGG" id="kyr:CVV65_04695"/>
<dbReference type="PANTHER" id="PTHR11649:SF13">
    <property type="entry name" value="ENGB-TYPE G DOMAIN-CONTAINING PROTEIN"/>
    <property type="match status" value="1"/>
</dbReference>
<evidence type="ECO:0000256" key="3">
    <source>
        <dbReference type="ARBA" id="ARBA00022618"/>
    </source>
</evidence>
<evidence type="ECO:0000259" key="11">
    <source>
        <dbReference type="PROSITE" id="PS51706"/>
    </source>
</evidence>
<dbReference type="NCBIfam" id="TIGR00231">
    <property type="entry name" value="small_GTP"/>
    <property type="match status" value="1"/>
</dbReference>
<dbReference type="InterPro" id="IPR030393">
    <property type="entry name" value="G_ENGB_dom"/>
</dbReference>
<dbReference type="GO" id="GO:0005829">
    <property type="term" value="C:cytosol"/>
    <property type="evidence" value="ECO:0007669"/>
    <property type="project" value="TreeGrafter"/>
</dbReference>
<keyword evidence="5 10" id="KW-0547">Nucleotide-binding</keyword>
<keyword evidence="3 10" id="KW-0132">Cell division</keyword>
<name>A0A2K8N7A4_9BACL</name>
<evidence type="ECO:0000256" key="2">
    <source>
        <dbReference type="ARBA" id="ARBA00009638"/>
    </source>
</evidence>
<keyword evidence="4" id="KW-0479">Metal-binding</keyword>
<evidence type="ECO:0000256" key="10">
    <source>
        <dbReference type="HAMAP-Rule" id="MF_00321"/>
    </source>
</evidence>
<keyword evidence="13" id="KW-1185">Reference proteome</keyword>
<comment type="function">
    <text evidence="10">Necessary for normal cell division and for the maintenance of normal septation.</text>
</comment>
<organism evidence="12 13">
    <name type="scientific">Kyrpidia spormannii</name>
    <dbReference type="NCBI Taxonomy" id="2055160"/>
    <lineage>
        <taxon>Bacteria</taxon>
        <taxon>Bacillati</taxon>
        <taxon>Bacillota</taxon>
        <taxon>Bacilli</taxon>
        <taxon>Bacillales</taxon>
        <taxon>Alicyclobacillaceae</taxon>
        <taxon>Kyrpidia</taxon>
    </lineage>
</organism>
<evidence type="ECO:0000256" key="9">
    <source>
        <dbReference type="ARBA" id="ARBA00023306"/>
    </source>
</evidence>
<keyword evidence="8 10" id="KW-0717">Septation</keyword>
<keyword evidence="6" id="KW-0460">Magnesium</keyword>
<keyword evidence="7 10" id="KW-0342">GTP-binding</keyword>
<dbReference type="FunFam" id="3.40.50.300:FF:000098">
    <property type="entry name" value="Probable GTP-binding protein EngB"/>
    <property type="match status" value="1"/>
</dbReference>
<dbReference type="SUPFAM" id="SSF52540">
    <property type="entry name" value="P-loop containing nucleoside triphosphate hydrolases"/>
    <property type="match status" value="1"/>
</dbReference>
<evidence type="ECO:0000256" key="7">
    <source>
        <dbReference type="ARBA" id="ARBA00023134"/>
    </source>
</evidence>
<reference evidence="13" key="1">
    <citation type="submission" date="2017-11" db="EMBL/GenBank/DDBJ databases">
        <title>Complete Genome Sequence of Kyrpidia sp. Strain EA-1, a thermophilic, hydrogen-oxidizing Bacterium, isolated from the Azores.</title>
        <authorList>
            <person name="Reiner J.E."/>
            <person name="Lapp C.J."/>
            <person name="Bunk B."/>
            <person name="Gescher J."/>
        </authorList>
    </citation>
    <scope>NUCLEOTIDE SEQUENCE [LARGE SCALE GENOMIC DNA]</scope>
    <source>
        <strain evidence="13">EA-1</strain>
    </source>
</reference>
<dbReference type="InterPro" id="IPR005225">
    <property type="entry name" value="Small_GTP-bd"/>
</dbReference>
<dbReference type="NCBIfam" id="TIGR03598">
    <property type="entry name" value="GTPase_YsxC"/>
    <property type="match status" value="1"/>
</dbReference>
<evidence type="ECO:0000256" key="4">
    <source>
        <dbReference type="ARBA" id="ARBA00022723"/>
    </source>
</evidence>
<sequence>MQVTEAILAGTAVSPDRFPKDGLPEFALVGRSNVGKSSLINRLAMRKKLAHTSNTPGRTRTLNFYRINSRFYLVDLPGYGYAQVSQSERRRWGAMVENFLANRESLAGVIHVVDLRHPPTADDRLMAEWLRVHDLAVLVVATKADKIARSRWESHRRQVEATLQPSRCVVFSAETGLGRDQVWTWVVERLSGREGHPPS</sequence>
<dbReference type="HAMAP" id="MF_00321">
    <property type="entry name" value="GTPase_EngB"/>
    <property type="match status" value="1"/>
</dbReference>
<evidence type="ECO:0000313" key="12">
    <source>
        <dbReference type="EMBL" id="ATY84332.1"/>
    </source>
</evidence>
<keyword evidence="9 10" id="KW-0131">Cell cycle</keyword>
<evidence type="ECO:0000256" key="6">
    <source>
        <dbReference type="ARBA" id="ARBA00022842"/>
    </source>
</evidence>